<dbReference type="GO" id="GO:0006935">
    <property type="term" value="P:chemotaxis"/>
    <property type="evidence" value="ECO:0007669"/>
    <property type="project" value="UniProtKB-UniRule"/>
</dbReference>
<protein>
    <recommendedName>
        <fullName evidence="3">Probable chemoreceptor glutamine deamidase CheD</fullName>
        <ecNumber evidence="3">3.5.1.44</ecNumber>
    </recommendedName>
</protein>
<evidence type="ECO:0000313" key="4">
    <source>
        <dbReference type="EMBL" id="OPX45500.1"/>
    </source>
</evidence>
<evidence type="ECO:0000256" key="2">
    <source>
        <dbReference type="ARBA" id="ARBA00022801"/>
    </source>
</evidence>
<dbReference type="EMBL" id="MZGX01000004">
    <property type="protein sequence ID" value="OPX45500.1"/>
    <property type="molecule type" value="Genomic_DNA"/>
</dbReference>
<dbReference type="PANTHER" id="PTHR35147">
    <property type="entry name" value="CHEMORECEPTOR GLUTAMINE DEAMIDASE CHED-RELATED"/>
    <property type="match status" value="1"/>
</dbReference>
<keyword evidence="5" id="KW-1185">Reference proteome</keyword>
<dbReference type="InterPro" id="IPR005659">
    <property type="entry name" value="Chemorcpt_Glu_NH3ase_CheD"/>
</dbReference>
<dbReference type="STRING" id="48256.CLHUN_08750"/>
<sequence length="159" mass="17312">MNSVKSVIGIGEYALSDSRVNALKTYALASCVAVTAYSPAKRIGAMIHVALPKPGNLEDGFFRPGYYATTGIPIMIDKLVRECGCTKEELQIRIYGGAESISDKDIFHIGRRNVEAVLETLTNMHLRIVNADVGGRISRTIELDATTGMVEIHTQPMTI</sequence>
<comment type="similarity">
    <text evidence="3">Belongs to the CheD family.</text>
</comment>
<dbReference type="EC" id="3.5.1.44" evidence="3"/>
<comment type="caution">
    <text evidence="4">The sequence shown here is derived from an EMBL/GenBank/DDBJ whole genome shotgun (WGS) entry which is preliminary data.</text>
</comment>
<dbReference type="OrthoDB" id="9807202at2"/>
<dbReference type="GO" id="GO:0050568">
    <property type="term" value="F:protein-glutamine glutaminase activity"/>
    <property type="evidence" value="ECO:0007669"/>
    <property type="project" value="UniProtKB-UniRule"/>
</dbReference>
<dbReference type="Proteomes" id="UP000191554">
    <property type="component" value="Unassembled WGS sequence"/>
</dbReference>
<evidence type="ECO:0000256" key="1">
    <source>
        <dbReference type="ARBA" id="ARBA00022500"/>
    </source>
</evidence>
<dbReference type="InterPro" id="IPR038592">
    <property type="entry name" value="CheD-like_sf"/>
</dbReference>
<organism evidence="4 5">
    <name type="scientific">Ruminiclostridium hungatei</name>
    <name type="common">Clostridium hungatei</name>
    <dbReference type="NCBI Taxonomy" id="48256"/>
    <lineage>
        <taxon>Bacteria</taxon>
        <taxon>Bacillati</taxon>
        <taxon>Bacillota</taxon>
        <taxon>Clostridia</taxon>
        <taxon>Eubacteriales</taxon>
        <taxon>Oscillospiraceae</taxon>
        <taxon>Ruminiclostridium</taxon>
    </lineage>
</organism>
<evidence type="ECO:0000256" key="3">
    <source>
        <dbReference type="HAMAP-Rule" id="MF_01440"/>
    </source>
</evidence>
<dbReference type="SUPFAM" id="SSF64438">
    <property type="entry name" value="CNF1/YfiH-like putative cysteine hydrolases"/>
    <property type="match status" value="1"/>
</dbReference>
<dbReference type="CDD" id="cd16352">
    <property type="entry name" value="CheD"/>
    <property type="match status" value="1"/>
</dbReference>
<keyword evidence="4" id="KW-0675">Receptor</keyword>
<comment type="function">
    <text evidence="3">Probably deamidates glutamine residues to glutamate on methyl-accepting chemotaxis receptors (MCPs), playing an important role in chemotaxis.</text>
</comment>
<dbReference type="InterPro" id="IPR011324">
    <property type="entry name" value="Cytotoxic_necrot_fac-like_cat"/>
</dbReference>
<dbReference type="HAMAP" id="MF_01440">
    <property type="entry name" value="CheD"/>
    <property type="match status" value="1"/>
</dbReference>
<keyword evidence="1 3" id="KW-0145">Chemotaxis</keyword>
<dbReference type="Gene3D" id="3.30.1330.200">
    <property type="match status" value="1"/>
</dbReference>
<dbReference type="AlphaFoldDB" id="A0A1V4SNS0"/>
<keyword evidence="2 3" id="KW-0378">Hydrolase</keyword>
<dbReference type="PANTHER" id="PTHR35147:SF1">
    <property type="entry name" value="CHEMORECEPTOR GLUTAMINE DEAMIDASE CHED-RELATED"/>
    <property type="match status" value="1"/>
</dbReference>
<proteinExistence type="inferred from homology"/>
<gene>
    <name evidence="4" type="primary">cheD_1</name>
    <name evidence="3" type="synonym">cheD</name>
    <name evidence="4" type="ORF">CLHUN_08750</name>
</gene>
<accession>A0A1V4SNS0</accession>
<evidence type="ECO:0000313" key="5">
    <source>
        <dbReference type="Proteomes" id="UP000191554"/>
    </source>
</evidence>
<comment type="catalytic activity">
    <reaction evidence="3">
        <text>L-glutaminyl-[protein] + H2O = L-glutamyl-[protein] + NH4(+)</text>
        <dbReference type="Rhea" id="RHEA:16441"/>
        <dbReference type="Rhea" id="RHEA-COMP:10207"/>
        <dbReference type="Rhea" id="RHEA-COMP:10208"/>
        <dbReference type="ChEBI" id="CHEBI:15377"/>
        <dbReference type="ChEBI" id="CHEBI:28938"/>
        <dbReference type="ChEBI" id="CHEBI:29973"/>
        <dbReference type="ChEBI" id="CHEBI:30011"/>
        <dbReference type="EC" id="3.5.1.44"/>
    </reaction>
</comment>
<reference evidence="4 5" key="1">
    <citation type="submission" date="2017-03" db="EMBL/GenBank/DDBJ databases">
        <title>Genome sequence of Clostridium hungatei DSM 14427.</title>
        <authorList>
            <person name="Poehlein A."/>
            <person name="Daniel R."/>
        </authorList>
    </citation>
    <scope>NUCLEOTIDE SEQUENCE [LARGE SCALE GENOMIC DNA]</scope>
    <source>
        <strain evidence="4 5">DSM 14427</strain>
    </source>
</reference>
<dbReference type="RefSeq" id="WP_080063329.1">
    <property type="nucleotide sequence ID" value="NZ_MZGX01000004.1"/>
</dbReference>
<dbReference type="Pfam" id="PF03975">
    <property type="entry name" value="CheD"/>
    <property type="match status" value="1"/>
</dbReference>
<name>A0A1V4SNS0_RUMHU</name>